<organism evidence="1 2">
    <name type="scientific">Porphyra umbilicalis</name>
    <name type="common">Purple laver</name>
    <name type="synonym">Red alga</name>
    <dbReference type="NCBI Taxonomy" id="2786"/>
    <lineage>
        <taxon>Eukaryota</taxon>
        <taxon>Rhodophyta</taxon>
        <taxon>Bangiophyceae</taxon>
        <taxon>Bangiales</taxon>
        <taxon>Bangiaceae</taxon>
        <taxon>Porphyra</taxon>
    </lineage>
</organism>
<evidence type="ECO:0000313" key="1">
    <source>
        <dbReference type="EMBL" id="OSX70346.1"/>
    </source>
</evidence>
<name>A0A1X6NPB9_PORUM</name>
<gene>
    <name evidence="1" type="ORF">BU14_0782s0002</name>
</gene>
<proteinExistence type="predicted"/>
<reference evidence="1 2" key="1">
    <citation type="submission" date="2017-03" db="EMBL/GenBank/DDBJ databases">
        <title>WGS assembly of Porphyra umbilicalis.</title>
        <authorList>
            <person name="Brawley S.H."/>
            <person name="Blouin N.A."/>
            <person name="Ficko-Blean E."/>
            <person name="Wheeler G.L."/>
            <person name="Lohr M."/>
            <person name="Goodson H.V."/>
            <person name="Jenkins J.W."/>
            <person name="Blaby-Haas C.E."/>
            <person name="Helliwell K.E."/>
            <person name="Chan C."/>
            <person name="Marriage T."/>
            <person name="Bhattacharya D."/>
            <person name="Klein A.S."/>
            <person name="Badis Y."/>
            <person name="Brodie J."/>
            <person name="Cao Y."/>
            <person name="Collen J."/>
            <person name="Dittami S.M."/>
            <person name="Gachon C.M."/>
            <person name="Green B.R."/>
            <person name="Karpowicz S."/>
            <person name="Kim J.W."/>
            <person name="Kudahl U."/>
            <person name="Lin S."/>
            <person name="Michel G."/>
            <person name="Mittag M."/>
            <person name="Olson B.J."/>
            <person name="Pangilinan J."/>
            <person name="Peng Y."/>
            <person name="Qiu H."/>
            <person name="Shu S."/>
            <person name="Singer J.T."/>
            <person name="Smith A.G."/>
            <person name="Sprecher B.N."/>
            <person name="Wagner V."/>
            <person name="Wang W."/>
            <person name="Wang Z.-Y."/>
            <person name="Yan J."/>
            <person name="Yarish C."/>
            <person name="Zoeuner-Riek S."/>
            <person name="Zhuang Y."/>
            <person name="Zou Y."/>
            <person name="Lindquist E.A."/>
            <person name="Grimwood J."/>
            <person name="Barry K."/>
            <person name="Rokhsar D.S."/>
            <person name="Schmutz J."/>
            <person name="Stiller J.W."/>
            <person name="Grossman A.R."/>
            <person name="Prochnik S.E."/>
        </authorList>
    </citation>
    <scope>NUCLEOTIDE SEQUENCE [LARGE SCALE GENOMIC DNA]</scope>
    <source>
        <strain evidence="1">4086291</strain>
    </source>
</reference>
<dbReference type="AlphaFoldDB" id="A0A1X6NPB9"/>
<dbReference type="EMBL" id="KV919271">
    <property type="protein sequence ID" value="OSX70346.1"/>
    <property type="molecule type" value="Genomic_DNA"/>
</dbReference>
<dbReference type="Proteomes" id="UP000218209">
    <property type="component" value="Unassembled WGS sequence"/>
</dbReference>
<evidence type="ECO:0000313" key="2">
    <source>
        <dbReference type="Proteomes" id="UP000218209"/>
    </source>
</evidence>
<accession>A0A1X6NPB9</accession>
<protein>
    <submittedName>
        <fullName evidence="1">Uncharacterized protein</fullName>
    </submittedName>
</protein>
<keyword evidence="2" id="KW-1185">Reference proteome</keyword>
<sequence>MERDVLVNELAAKLDSVQRDLMLSKASVLGLSALQDVMSIDKWALGAALQGYPACPPRRTARTKRSQSTLTIDHVAACGAVDQLAAMCRLEVESTRSAGGRVDGRVIHFPGCRAALSMLSCSASETAASLCHSFGRKDGTISTRLLLERYAQQDGKVWCILERNATDGTAAVARRSERSDAVLQPSTGGPLVRATLSIKDIPGLGWSCPVVLRWSPVARDGRPAGSTRNDVAGRVSLVFPVCVVEDAGTDLQALL</sequence>